<dbReference type="GO" id="GO:0006310">
    <property type="term" value="P:DNA recombination"/>
    <property type="evidence" value="ECO:0007669"/>
    <property type="project" value="TreeGrafter"/>
</dbReference>
<dbReference type="PANTHER" id="PTHR34611:SF2">
    <property type="entry name" value="INACTIVE RECOMBINATION-PROMOTING NUCLEASE-LIKE PROTEIN RPNE-RELATED"/>
    <property type="match status" value="1"/>
</dbReference>
<comment type="caution">
    <text evidence="2">The sequence shown here is derived from an EMBL/GenBank/DDBJ whole genome shotgun (WGS) entry which is preliminary data.</text>
</comment>
<dbReference type="Pfam" id="PF04754">
    <property type="entry name" value="Transposase_31"/>
    <property type="match status" value="1"/>
</dbReference>
<evidence type="ECO:0000313" key="2">
    <source>
        <dbReference type="EMBL" id="GAG55064.1"/>
    </source>
</evidence>
<dbReference type="InterPro" id="IPR051699">
    <property type="entry name" value="Rpn/YhgA-like_nuclease"/>
</dbReference>
<sequence>MSKIKNIHDKFCKHVFSNKQNISIFLDFAIPIKIKKFIDLNKIEIDPSNYIERKWKERFSDLVVKTKTKTNNIDIYILFEHKSMPDNKIFIQLLRYMYLMWENDSENN</sequence>
<dbReference type="PANTHER" id="PTHR34611">
    <property type="match status" value="1"/>
</dbReference>
<protein>
    <recommendedName>
        <fullName evidence="1">Transposase (putative) YhgA-like domain-containing protein</fullName>
    </recommendedName>
</protein>
<feature type="domain" description="Transposase (putative) YhgA-like" evidence="1">
    <location>
        <begin position="7"/>
        <end position="106"/>
    </location>
</feature>
<accession>X0YGE7</accession>
<feature type="non-terminal residue" evidence="2">
    <location>
        <position position="108"/>
    </location>
</feature>
<organism evidence="2">
    <name type="scientific">marine sediment metagenome</name>
    <dbReference type="NCBI Taxonomy" id="412755"/>
    <lineage>
        <taxon>unclassified sequences</taxon>
        <taxon>metagenomes</taxon>
        <taxon>ecological metagenomes</taxon>
    </lineage>
</organism>
<name>X0YGE7_9ZZZZ</name>
<dbReference type="AlphaFoldDB" id="X0YGE7"/>
<dbReference type="GO" id="GO:1990238">
    <property type="term" value="F:double-stranded DNA endonuclease activity"/>
    <property type="evidence" value="ECO:0007669"/>
    <property type="project" value="TreeGrafter"/>
</dbReference>
<dbReference type="InterPro" id="IPR006842">
    <property type="entry name" value="Transposase_31"/>
</dbReference>
<reference evidence="2" key="1">
    <citation type="journal article" date="2014" name="Front. Microbiol.">
        <title>High frequency of phylogenetically diverse reductive dehalogenase-homologous genes in deep subseafloor sedimentary metagenomes.</title>
        <authorList>
            <person name="Kawai M."/>
            <person name="Futagami T."/>
            <person name="Toyoda A."/>
            <person name="Takaki Y."/>
            <person name="Nishi S."/>
            <person name="Hori S."/>
            <person name="Arai W."/>
            <person name="Tsubouchi T."/>
            <person name="Morono Y."/>
            <person name="Uchiyama I."/>
            <person name="Ito T."/>
            <person name="Fujiyama A."/>
            <person name="Inagaki F."/>
            <person name="Takami H."/>
        </authorList>
    </citation>
    <scope>NUCLEOTIDE SEQUENCE</scope>
    <source>
        <strain evidence="2">Expedition CK06-06</strain>
    </source>
</reference>
<dbReference type="EMBL" id="BART01005908">
    <property type="protein sequence ID" value="GAG55064.1"/>
    <property type="molecule type" value="Genomic_DNA"/>
</dbReference>
<evidence type="ECO:0000259" key="1">
    <source>
        <dbReference type="Pfam" id="PF04754"/>
    </source>
</evidence>
<gene>
    <name evidence="2" type="ORF">S01H4_13406</name>
</gene>
<proteinExistence type="predicted"/>